<evidence type="ECO:0000313" key="1">
    <source>
        <dbReference type="EMBL" id="KAH3702992.1"/>
    </source>
</evidence>
<gene>
    <name evidence="1" type="ORF">DPMN_078020</name>
</gene>
<name>A0A9D4BRU1_DREPO</name>
<sequence>MFLILRCRNGVTTVKDLYGVLKCAETLTFADLYDEFICGSYDQAPWLKVDHPKIVCAF</sequence>
<accession>A0A9D4BRU1</accession>
<keyword evidence="2" id="KW-1185">Reference proteome</keyword>
<dbReference type="EMBL" id="JAIWYP010000015">
    <property type="protein sequence ID" value="KAH3702992.1"/>
    <property type="molecule type" value="Genomic_DNA"/>
</dbReference>
<proteinExistence type="predicted"/>
<organism evidence="1 2">
    <name type="scientific">Dreissena polymorpha</name>
    <name type="common">Zebra mussel</name>
    <name type="synonym">Mytilus polymorpha</name>
    <dbReference type="NCBI Taxonomy" id="45954"/>
    <lineage>
        <taxon>Eukaryota</taxon>
        <taxon>Metazoa</taxon>
        <taxon>Spiralia</taxon>
        <taxon>Lophotrochozoa</taxon>
        <taxon>Mollusca</taxon>
        <taxon>Bivalvia</taxon>
        <taxon>Autobranchia</taxon>
        <taxon>Heteroconchia</taxon>
        <taxon>Euheterodonta</taxon>
        <taxon>Imparidentia</taxon>
        <taxon>Neoheterodontei</taxon>
        <taxon>Myida</taxon>
        <taxon>Dreissenoidea</taxon>
        <taxon>Dreissenidae</taxon>
        <taxon>Dreissena</taxon>
    </lineage>
</organism>
<dbReference type="Proteomes" id="UP000828390">
    <property type="component" value="Unassembled WGS sequence"/>
</dbReference>
<protein>
    <submittedName>
        <fullName evidence="1">Uncharacterized protein</fullName>
    </submittedName>
</protein>
<reference evidence="1" key="2">
    <citation type="submission" date="2020-11" db="EMBL/GenBank/DDBJ databases">
        <authorList>
            <person name="McCartney M.A."/>
            <person name="Auch B."/>
            <person name="Kono T."/>
            <person name="Mallez S."/>
            <person name="Becker A."/>
            <person name="Gohl D.M."/>
            <person name="Silverstein K.A.T."/>
            <person name="Koren S."/>
            <person name="Bechman K.B."/>
            <person name="Herman A."/>
            <person name="Abrahante J.E."/>
            <person name="Garbe J."/>
        </authorList>
    </citation>
    <scope>NUCLEOTIDE SEQUENCE</scope>
    <source>
        <strain evidence="1">Duluth1</strain>
        <tissue evidence="1">Whole animal</tissue>
    </source>
</reference>
<dbReference type="AlphaFoldDB" id="A0A9D4BRU1"/>
<reference evidence="1" key="1">
    <citation type="journal article" date="2019" name="bioRxiv">
        <title>The Genome of the Zebra Mussel, Dreissena polymorpha: A Resource for Invasive Species Research.</title>
        <authorList>
            <person name="McCartney M.A."/>
            <person name="Auch B."/>
            <person name="Kono T."/>
            <person name="Mallez S."/>
            <person name="Zhang Y."/>
            <person name="Obille A."/>
            <person name="Becker A."/>
            <person name="Abrahante J.E."/>
            <person name="Garbe J."/>
            <person name="Badalamenti J.P."/>
            <person name="Herman A."/>
            <person name="Mangelson H."/>
            <person name="Liachko I."/>
            <person name="Sullivan S."/>
            <person name="Sone E.D."/>
            <person name="Koren S."/>
            <person name="Silverstein K.A.T."/>
            <person name="Beckman K.B."/>
            <person name="Gohl D.M."/>
        </authorList>
    </citation>
    <scope>NUCLEOTIDE SEQUENCE</scope>
    <source>
        <strain evidence="1">Duluth1</strain>
        <tissue evidence="1">Whole animal</tissue>
    </source>
</reference>
<evidence type="ECO:0000313" key="2">
    <source>
        <dbReference type="Proteomes" id="UP000828390"/>
    </source>
</evidence>
<comment type="caution">
    <text evidence="1">The sequence shown here is derived from an EMBL/GenBank/DDBJ whole genome shotgun (WGS) entry which is preliminary data.</text>
</comment>